<dbReference type="Gene3D" id="3.40.30.10">
    <property type="entry name" value="Glutaredoxin"/>
    <property type="match status" value="1"/>
</dbReference>
<dbReference type="CDD" id="cd02970">
    <property type="entry name" value="PRX_like2"/>
    <property type="match status" value="1"/>
</dbReference>
<organism evidence="2 3">
    <name type="scientific">Oceanirhabdus seepicola</name>
    <dbReference type="NCBI Taxonomy" id="2828781"/>
    <lineage>
        <taxon>Bacteria</taxon>
        <taxon>Bacillati</taxon>
        <taxon>Bacillota</taxon>
        <taxon>Clostridia</taxon>
        <taxon>Eubacteriales</taxon>
        <taxon>Clostridiaceae</taxon>
        <taxon>Oceanirhabdus</taxon>
    </lineage>
</organism>
<dbReference type="Pfam" id="PF00578">
    <property type="entry name" value="AhpC-TSA"/>
    <property type="match status" value="1"/>
</dbReference>
<accession>A0A9J6P5E6</accession>
<evidence type="ECO:0000259" key="1">
    <source>
        <dbReference type="Pfam" id="PF00578"/>
    </source>
</evidence>
<dbReference type="RefSeq" id="WP_338115282.1">
    <property type="nucleotide sequence ID" value="NZ_JAGSOJ010000004.1"/>
</dbReference>
<dbReference type="InterPro" id="IPR000866">
    <property type="entry name" value="AhpC/TSA"/>
</dbReference>
<dbReference type="Proteomes" id="UP001056429">
    <property type="component" value="Unassembled WGS sequence"/>
</dbReference>
<comment type="caution">
    <text evidence="2">The sequence shown here is derived from an EMBL/GenBank/DDBJ whole genome shotgun (WGS) entry which is preliminary data.</text>
</comment>
<dbReference type="SUPFAM" id="SSF52833">
    <property type="entry name" value="Thioredoxin-like"/>
    <property type="match status" value="1"/>
</dbReference>
<gene>
    <name evidence="2" type="ORF">KDK92_18810</name>
</gene>
<dbReference type="GO" id="GO:0016491">
    <property type="term" value="F:oxidoreductase activity"/>
    <property type="evidence" value="ECO:0007669"/>
    <property type="project" value="InterPro"/>
</dbReference>
<reference evidence="2" key="2">
    <citation type="submission" date="2021-04" db="EMBL/GenBank/DDBJ databases">
        <authorList>
            <person name="Dong X."/>
        </authorList>
    </citation>
    <scope>NUCLEOTIDE SEQUENCE</scope>
    <source>
        <strain evidence="2">ZWT</strain>
    </source>
</reference>
<feature type="domain" description="Alkyl hydroperoxide reductase subunit C/ Thiol specific antioxidant" evidence="1">
    <location>
        <begin position="2"/>
        <end position="103"/>
    </location>
</feature>
<name>A0A9J6P5E6_9CLOT</name>
<dbReference type="GO" id="GO:0016209">
    <property type="term" value="F:antioxidant activity"/>
    <property type="evidence" value="ECO:0007669"/>
    <property type="project" value="InterPro"/>
</dbReference>
<sequence>MELGGYQEILPEIHSKGAQLVAISPELPDNSLSLSEKLELDFEILSDLNNDIARKFGIVFELTDELKPLYEKFGVDLPKTQGNENFELPVPATYVVDGDGTVILAHIDIDYTRRLEPEEVLEVL</sequence>
<proteinExistence type="predicted"/>
<reference evidence="2" key="1">
    <citation type="journal article" date="2021" name="mSystems">
        <title>Bacteria and Archaea Synergistically Convert Glycine Betaine to Biogenic Methane in the Formosa Cold Seep of the South China Sea.</title>
        <authorList>
            <person name="Li L."/>
            <person name="Zhang W."/>
            <person name="Zhang S."/>
            <person name="Song L."/>
            <person name="Sun Q."/>
            <person name="Zhang H."/>
            <person name="Xiang H."/>
            <person name="Dong X."/>
        </authorList>
    </citation>
    <scope>NUCLEOTIDE SEQUENCE</scope>
    <source>
        <strain evidence="2">ZWT</strain>
    </source>
</reference>
<dbReference type="EMBL" id="JAGSOJ010000004">
    <property type="protein sequence ID" value="MCM1991795.1"/>
    <property type="molecule type" value="Genomic_DNA"/>
</dbReference>
<evidence type="ECO:0000313" key="2">
    <source>
        <dbReference type="EMBL" id="MCM1991795.1"/>
    </source>
</evidence>
<protein>
    <submittedName>
        <fullName evidence="2">AhpC/TSA family protein</fullName>
    </submittedName>
</protein>
<keyword evidence="3" id="KW-1185">Reference proteome</keyword>
<dbReference type="InterPro" id="IPR036249">
    <property type="entry name" value="Thioredoxin-like_sf"/>
</dbReference>
<evidence type="ECO:0000313" key="3">
    <source>
        <dbReference type="Proteomes" id="UP001056429"/>
    </source>
</evidence>
<dbReference type="AlphaFoldDB" id="A0A9J6P5E6"/>